<dbReference type="PANTHER" id="PTHR45833:SF1">
    <property type="entry name" value="METHIONINE SYNTHASE"/>
    <property type="match status" value="1"/>
</dbReference>
<dbReference type="Gene3D" id="1.10.1240.10">
    <property type="entry name" value="Methionine synthase domain"/>
    <property type="match status" value="1"/>
</dbReference>
<dbReference type="Pfam" id="PF02310">
    <property type="entry name" value="B12-binding"/>
    <property type="match status" value="1"/>
</dbReference>
<sequence>MKNGGNASSVQALESALLSSDSKGAREILVGSCNPADPYACISTLIEPALRSIGEQWALGDAALSQIYVSGRICEEYIRSLPLPMSGIREDQPRIAIAVLEDFHTLGKETVLAALHASGYCVEDYGAGITVPELLELVKRDGIEVLFVSTLMLRAALEVRHLMDGIHEDGIPVRVIVGGAPFLFDDLLWKEVGADAFAHDAAEAVGLLEGGVK</sequence>
<dbReference type="RefSeq" id="WP_255333006.1">
    <property type="nucleotide sequence ID" value="NZ_VOTZ01000018.1"/>
</dbReference>
<dbReference type="SUPFAM" id="SSF52242">
    <property type="entry name" value="Cobalamin (vitamin B12)-binding domain"/>
    <property type="match status" value="1"/>
</dbReference>
<dbReference type="EMBL" id="VOTZ01000018">
    <property type="protein sequence ID" value="MCQ1539043.1"/>
    <property type="molecule type" value="Genomic_DNA"/>
</dbReference>
<organism evidence="5 6">
    <name type="scientific">Methanocalculus taiwanensis</name>
    <dbReference type="NCBI Taxonomy" id="106207"/>
    <lineage>
        <taxon>Archaea</taxon>
        <taxon>Methanobacteriati</taxon>
        <taxon>Methanobacteriota</taxon>
        <taxon>Stenosarchaea group</taxon>
        <taxon>Methanomicrobia</taxon>
        <taxon>Methanomicrobiales</taxon>
        <taxon>Methanocalculaceae</taxon>
        <taxon>Methanocalculus</taxon>
    </lineage>
</organism>
<dbReference type="Proteomes" id="UP001524383">
    <property type="component" value="Unassembled WGS sequence"/>
</dbReference>
<gene>
    <name evidence="5" type="ORF">FTO68_08635</name>
</gene>
<evidence type="ECO:0000259" key="4">
    <source>
        <dbReference type="PROSITE" id="PS51332"/>
    </source>
</evidence>
<dbReference type="PANTHER" id="PTHR45833">
    <property type="entry name" value="METHIONINE SYNTHASE"/>
    <property type="match status" value="1"/>
</dbReference>
<proteinExistence type="inferred from homology"/>
<dbReference type="InterPro" id="IPR050554">
    <property type="entry name" value="Met_Synthase/Corrinoid"/>
</dbReference>
<keyword evidence="3" id="KW-0170">Cobalt</keyword>
<evidence type="ECO:0000256" key="2">
    <source>
        <dbReference type="ARBA" id="ARBA00022723"/>
    </source>
</evidence>
<dbReference type="InterPro" id="IPR036594">
    <property type="entry name" value="Meth_synthase_dom"/>
</dbReference>
<dbReference type="InterPro" id="IPR006158">
    <property type="entry name" value="Cobalamin-bd"/>
</dbReference>
<evidence type="ECO:0000256" key="3">
    <source>
        <dbReference type="ARBA" id="ARBA00023285"/>
    </source>
</evidence>
<accession>A0ABD4TMP0</accession>
<dbReference type="AlphaFoldDB" id="A0ABD4TMP0"/>
<comment type="caution">
    <text evidence="5">The sequence shown here is derived from an EMBL/GenBank/DDBJ whole genome shotgun (WGS) entry which is preliminary data.</text>
</comment>
<reference evidence="5 6" key="1">
    <citation type="submission" date="2019-08" db="EMBL/GenBank/DDBJ databases">
        <authorList>
            <person name="Chen S.-C."/>
            <person name="Lai M.-C."/>
            <person name="You Y.-T."/>
        </authorList>
    </citation>
    <scope>NUCLEOTIDE SEQUENCE [LARGE SCALE GENOMIC DNA]</scope>
    <source>
        <strain evidence="5 6">P2F9704a</strain>
    </source>
</reference>
<keyword evidence="2" id="KW-0479">Metal-binding</keyword>
<evidence type="ECO:0000256" key="1">
    <source>
        <dbReference type="ARBA" id="ARBA00010854"/>
    </source>
</evidence>
<comment type="similarity">
    <text evidence="1">Belongs to the methylamine corrinoid protein family.</text>
</comment>
<evidence type="ECO:0000313" key="5">
    <source>
        <dbReference type="EMBL" id="MCQ1539043.1"/>
    </source>
</evidence>
<dbReference type="InterPro" id="IPR036724">
    <property type="entry name" value="Cobalamin-bd_sf"/>
</dbReference>
<dbReference type="GO" id="GO:0008168">
    <property type="term" value="F:methyltransferase activity"/>
    <property type="evidence" value="ECO:0007669"/>
    <property type="project" value="UniProtKB-ARBA"/>
</dbReference>
<keyword evidence="6" id="KW-1185">Reference proteome</keyword>
<name>A0ABD4TMP0_9EURY</name>
<dbReference type="PROSITE" id="PS51332">
    <property type="entry name" value="B12_BINDING"/>
    <property type="match status" value="1"/>
</dbReference>
<dbReference type="GO" id="GO:0046872">
    <property type="term" value="F:metal ion binding"/>
    <property type="evidence" value="ECO:0007669"/>
    <property type="project" value="UniProtKB-KW"/>
</dbReference>
<dbReference type="Gene3D" id="3.40.50.280">
    <property type="entry name" value="Cobalamin-binding domain"/>
    <property type="match status" value="1"/>
</dbReference>
<protein>
    <submittedName>
        <fullName evidence="5">Cobalamin-binding protein</fullName>
    </submittedName>
</protein>
<feature type="domain" description="B12-binding" evidence="4">
    <location>
        <begin position="91"/>
        <end position="213"/>
    </location>
</feature>
<evidence type="ECO:0000313" key="6">
    <source>
        <dbReference type="Proteomes" id="UP001524383"/>
    </source>
</evidence>